<evidence type="ECO:0000256" key="1">
    <source>
        <dbReference type="ARBA" id="ARBA00023015"/>
    </source>
</evidence>
<feature type="coiled-coil region" evidence="4">
    <location>
        <begin position="106"/>
        <end position="133"/>
    </location>
</feature>
<dbReference type="InterPro" id="IPR036390">
    <property type="entry name" value="WH_DNA-bd_sf"/>
</dbReference>
<dbReference type="InterPro" id="IPR036388">
    <property type="entry name" value="WH-like_DNA-bd_sf"/>
</dbReference>
<dbReference type="Pfam" id="PF12802">
    <property type="entry name" value="MarR_2"/>
    <property type="match status" value="1"/>
</dbReference>
<keyword evidence="4" id="KW-0175">Coiled coil</keyword>
<organism evidence="6 7">
    <name type="scientific">Lipingzhangella rawalii</name>
    <dbReference type="NCBI Taxonomy" id="2055835"/>
    <lineage>
        <taxon>Bacteria</taxon>
        <taxon>Bacillati</taxon>
        <taxon>Actinomycetota</taxon>
        <taxon>Actinomycetes</taxon>
        <taxon>Streptosporangiales</taxon>
        <taxon>Nocardiopsidaceae</taxon>
        <taxon>Lipingzhangella</taxon>
    </lineage>
</organism>
<feature type="domain" description="HTH marR-type" evidence="5">
    <location>
        <begin position="15"/>
        <end position="148"/>
    </location>
</feature>
<dbReference type="SUPFAM" id="SSF46785">
    <property type="entry name" value="Winged helix' DNA-binding domain"/>
    <property type="match status" value="1"/>
</dbReference>
<keyword evidence="1" id="KW-0805">Transcription regulation</keyword>
<dbReference type="PANTHER" id="PTHR33164">
    <property type="entry name" value="TRANSCRIPTIONAL REGULATOR, MARR FAMILY"/>
    <property type="match status" value="1"/>
</dbReference>
<evidence type="ECO:0000256" key="3">
    <source>
        <dbReference type="ARBA" id="ARBA00023163"/>
    </source>
</evidence>
<evidence type="ECO:0000313" key="6">
    <source>
        <dbReference type="EMBL" id="MDS1269862.1"/>
    </source>
</evidence>
<evidence type="ECO:0000259" key="5">
    <source>
        <dbReference type="PROSITE" id="PS50995"/>
    </source>
</evidence>
<dbReference type="PROSITE" id="PS50995">
    <property type="entry name" value="HTH_MARR_2"/>
    <property type="match status" value="1"/>
</dbReference>
<sequence>MSSVQPQPGTGDPTRAALGRFVMRVGPWVAQLQRQVLSRLDPPLGFSQYSVLARLGRGTIPMSQLRSRSIVSFSTLSETTTGLVRLGLVDRVPSEYDRRSVDLSLTAQGREVLEHAEAAMRELEEALLEGVRTPTQDEVDELLVPLTERARAVLTEREELSGRPD</sequence>
<dbReference type="SMART" id="SM00347">
    <property type="entry name" value="HTH_MARR"/>
    <property type="match status" value="1"/>
</dbReference>
<dbReference type="EMBL" id="JAVLVT010000002">
    <property type="protein sequence ID" value="MDS1269862.1"/>
    <property type="molecule type" value="Genomic_DNA"/>
</dbReference>
<evidence type="ECO:0000256" key="4">
    <source>
        <dbReference type="SAM" id="Coils"/>
    </source>
</evidence>
<dbReference type="PROSITE" id="PS01117">
    <property type="entry name" value="HTH_MARR_1"/>
    <property type="match status" value="1"/>
</dbReference>
<dbReference type="InterPro" id="IPR039422">
    <property type="entry name" value="MarR/SlyA-like"/>
</dbReference>
<name>A0ABU2H3I3_9ACTN</name>
<dbReference type="InterPro" id="IPR000835">
    <property type="entry name" value="HTH_MarR-typ"/>
</dbReference>
<evidence type="ECO:0000256" key="2">
    <source>
        <dbReference type="ARBA" id="ARBA00023125"/>
    </source>
</evidence>
<keyword evidence="7" id="KW-1185">Reference proteome</keyword>
<dbReference type="Proteomes" id="UP001250214">
    <property type="component" value="Unassembled WGS sequence"/>
</dbReference>
<proteinExistence type="predicted"/>
<comment type="caution">
    <text evidence="6">The sequence shown here is derived from an EMBL/GenBank/DDBJ whole genome shotgun (WGS) entry which is preliminary data.</text>
</comment>
<dbReference type="Gene3D" id="1.10.10.10">
    <property type="entry name" value="Winged helix-like DNA-binding domain superfamily/Winged helix DNA-binding domain"/>
    <property type="match status" value="1"/>
</dbReference>
<keyword evidence="2" id="KW-0238">DNA-binding</keyword>
<protein>
    <submittedName>
        <fullName evidence="6">MarR family transcriptional regulator</fullName>
    </submittedName>
</protein>
<dbReference type="InterPro" id="IPR023187">
    <property type="entry name" value="Tscrpt_reg_MarR-type_CS"/>
</dbReference>
<gene>
    <name evidence="6" type="ORF">RIF23_06085</name>
</gene>
<keyword evidence="3" id="KW-0804">Transcription</keyword>
<evidence type="ECO:0000313" key="7">
    <source>
        <dbReference type="Proteomes" id="UP001250214"/>
    </source>
</evidence>
<accession>A0ABU2H3I3</accession>
<dbReference type="PANTHER" id="PTHR33164:SF43">
    <property type="entry name" value="HTH-TYPE TRANSCRIPTIONAL REPRESSOR YETL"/>
    <property type="match status" value="1"/>
</dbReference>
<reference evidence="7" key="1">
    <citation type="submission" date="2023-07" db="EMBL/GenBank/DDBJ databases">
        <title>Novel species in the genus Lipingzhangella isolated from Sambhar Salt Lake.</title>
        <authorList>
            <person name="Jiya N."/>
            <person name="Kajale S."/>
            <person name="Sharma A."/>
        </authorList>
    </citation>
    <scope>NUCLEOTIDE SEQUENCE [LARGE SCALE GENOMIC DNA]</scope>
    <source>
        <strain evidence="7">LS1_29</strain>
    </source>
</reference>
<dbReference type="RefSeq" id="WP_310911397.1">
    <property type="nucleotide sequence ID" value="NZ_JAVLVT010000002.1"/>
</dbReference>